<dbReference type="InterPro" id="IPR029058">
    <property type="entry name" value="AB_hydrolase_fold"/>
</dbReference>
<dbReference type="Pfam" id="PF01738">
    <property type="entry name" value="DLH"/>
    <property type="match status" value="1"/>
</dbReference>
<dbReference type="InterPro" id="IPR002925">
    <property type="entry name" value="Dienelactn_hydro"/>
</dbReference>
<protein>
    <recommendedName>
        <fullName evidence="1">Dienelactone hydrolase domain-containing protein</fullName>
    </recommendedName>
</protein>
<dbReference type="Proteomes" id="UP000658320">
    <property type="component" value="Unassembled WGS sequence"/>
</dbReference>
<dbReference type="Gene3D" id="3.40.50.1820">
    <property type="entry name" value="alpha/beta hydrolase"/>
    <property type="match status" value="1"/>
</dbReference>
<dbReference type="SUPFAM" id="SSF53474">
    <property type="entry name" value="alpha/beta-Hydrolases"/>
    <property type="match status" value="1"/>
</dbReference>
<name>A0A918C6F7_9ACTN</name>
<evidence type="ECO:0000313" key="3">
    <source>
        <dbReference type="Proteomes" id="UP000658320"/>
    </source>
</evidence>
<proteinExistence type="predicted"/>
<evidence type="ECO:0000259" key="1">
    <source>
        <dbReference type="Pfam" id="PF01738"/>
    </source>
</evidence>
<reference evidence="2" key="1">
    <citation type="journal article" date="2014" name="Int. J. Syst. Evol. Microbiol.">
        <title>Complete genome sequence of Corynebacterium casei LMG S-19264T (=DSM 44701T), isolated from a smear-ripened cheese.</title>
        <authorList>
            <consortium name="US DOE Joint Genome Institute (JGI-PGF)"/>
            <person name="Walter F."/>
            <person name="Albersmeier A."/>
            <person name="Kalinowski J."/>
            <person name="Ruckert C."/>
        </authorList>
    </citation>
    <scope>NUCLEOTIDE SEQUENCE</scope>
    <source>
        <strain evidence="2">JCM 4346</strain>
    </source>
</reference>
<sequence length="334" mass="35972">MAGELSRPPELALSRGRPFLRDWSTAMRTDVTFVSAGLKLAGHLYTPDDQARDPHPAIVVGHPGSGVKEQAAGLYAQRLAAQGFVTLAFDAAYQGESEGTPRGLEDPAHRVEDIKAAVSFLATRDEVDPDRIGALGICASGGYVLPAAATDHRVKAIGTVSAVDIARQFRLGADGTQDPAVIQGMLAAAAAARTAEARGEGVQSFQLFPDTAEQARALGGQHGFEGFEYYRTDRAQHPRSAKFLTWSSVDHLAFFDAFRCVDLIAPRPLLMIAGREAVTSWMSVEAFQNAHSPNKELHWIDGASHVDLYDKDEYVTPAIAKLTDFFGTHLTATK</sequence>
<dbReference type="PANTHER" id="PTHR47751:SF1">
    <property type="entry name" value="SUPERFAMILY HYDROLASE, PUTATIVE (AFU_ORTHOLOGUE AFUA_2G16580)-RELATED"/>
    <property type="match status" value="1"/>
</dbReference>
<dbReference type="Gene3D" id="1.10.10.800">
    <property type="match status" value="1"/>
</dbReference>
<feature type="domain" description="Dienelactone hydrolase" evidence="1">
    <location>
        <begin position="41"/>
        <end position="156"/>
    </location>
</feature>
<dbReference type="PANTHER" id="PTHR47751">
    <property type="entry name" value="SUPERFAMILY HYDROLASE, PUTATIVE (AFU_ORTHOLOGUE AFUA_2G16580)-RELATED"/>
    <property type="match status" value="1"/>
</dbReference>
<dbReference type="AlphaFoldDB" id="A0A918C6F7"/>
<dbReference type="EMBL" id="BMSX01000004">
    <property type="protein sequence ID" value="GGR06061.1"/>
    <property type="molecule type" value="Genomic_DNA"/>
</dbReference>
<reference evidence="2" key="2">
    <citation type="submission" date="2020-09" db="EMBL/GenBank/DDBJ databases">
        <authorList>
            <person name="Sun Q."/>
            <person name="Ohkuma M."/>
        </authorList>
    </citation>
    <scope>NUCLEOTIDE SEQUENCE</scope>
    <source>
        <strain evidence="2">JCM 4346</strain>
    </source>
</reference>
<dbReference type="GO" id="GO:0016787">
    <property type="term" value="F:hydrolase activity"/>
    <property type="evidence" value="ECO:0007669"/>
    <property type="project" value="InterPro"/>
</dbReference>
<accession>A0A918C6F7</accession>
<organism evidence="2 3">
    <name type="scientific">Streptomyces aurantiogriseus</name>
    <dbReference type="NCBI Taxonomy" id="66870"/>
    <lineage>
        <taxon>Bacteria</taxon>
        <taxon>Bacillati</taxon>
        <taxon>Actinomycetota</taxon>
        <taxon>Actinomycetes</taxon>
        <taxon>Kitasatosporales</taxon>
        <taxon>Streptomycetaceae</taxon>
        <taxon>Streptomyces</taxon>
    </lineage>
</organism>
<dbReference type="InterPro" id="IPR051411">
    <property type="entry name" value="Polyketide_trans_af380"/>
</dbReference>
<evidence type="ECO:0000313" key="2">
    <source>
        <dbReference type="EMBL" id="GGR06061.1"/>
    </source>
</evidence>
<comment type="caution">
    <text evidence="2">The sequence shown here is derived from an EMBL/GenBank/DDBJ whole genome shotgun (WGS) entry which is preliminary data.</text>
</comment>
<gene>
    <name evidence="2" type="ORF">GCM10010251_22230</name>
</gene>
<keyword evidence="3" id="KW-1185">Reference proteome</keyword>